<evidence type="ECO:0000256" key="1">
    <source>
        <dbReference type="SAM" id="Coils"/>
    </source>
</evidence>
<dbReference type="EMBL" id="JANKHO010000131">
    <property type="protein sequence ID" value="KAJ3514718.1"/>
    <property type="molecule type" value="Genomic_DNA"/>
</dbReference>
<evidence type="ECO:0000313" key="4">
    <source>
        <dbReference type="Proteomes" id="UP001148786"/>
    </source>
</evidence>
<feature type="compositionally biased region" description="Basic and acidic residues" evidence="2">
    <location>
        <begin position="40"/>
        <end position="50"/>
    </location>
</feature>
<name>A0A9W8MXT7_9AGAR</name>
<dbReference type="Proteomes" id="UP001148786">
    <property type="component" value="Unassembled WGS sequence"/>
</dbReference>
<dbReference type="AlphaFoldDB" id="A0A9W8MXT7"/>
<feature type="region of interest" description="Disordered" evidence="2">
    <location>
        <begin position="243"/>
        <end position="285"/>
    </location>
</feature>
<keyword evidence="4" id="KW-1185">Reference proteome</keyword>
<feature type="compositionally biased region" description="Low complexity" evidence="2">
    <location>
        <begin position="443"/>
        <end position="459"/>
    </location>
</feature>
<proteinExistence type="predicted"/>
<protein>
    <submittedName>
        <fullName evidence="3">Uncharacterized protein</fullName>
    </submittedName>
</protein>
<reference evidence="3" key="1">
    <citation type="submission" date="2022-07" db="EMBL/GenBank/DDBJ databases">
        <title>Genome Sequence of Agrocybe chaxingu.</title>
        <authorList>
            <person name="Buettner E."/>
        </authorList>
    </citation>
    <scope>NUCLEOTIDE SEQUENCE</scope>
    <source>
        <strain evidence="3">MP-N11</strain>
    </source>
</reference>
<evidence type="ECO:0000256" key="2">
    <source>
        <dbReference type="SAM" id="MobiDB-lite"/>
    </source>
</evidence>
<comment type="caution">
    <text evidence="3">The sequence shown here is derived from an EMBL/GenBank/DDBJ whole genome shotgun (WGS) entry which is preliminary data.</text>
</comment>
<gene>
    <name evidence="3" type="ORF">NLJ89_g2217</name>
</gene>
<accession>A0A9W8MXT7</accession>
<feature type="region of interest" description="Disordered" evidence="2">
    <location>
        <begin position="1"/>
        <end position="111"/>
    </location>
</feature>
<feature type="region of interest" description="Disordered" evidence="2">
    <location>
        <begin position="384"/>
        <end position="416"/>
    </location>
</feature>
<evidence type="ECO:0000313" key="3">
    <source>
        <dbReference type="EMBL" id="KAJ3514718.1"/>
    </source>
</evidence>
<feature type="region of interest" description="Disordered" evidence="2">
    <location>
        <begin position="441"/>
        <end position="468"/>
    </location>
</feature>
<organism evidence="3 4">
    <name type="scientific">Agrocybe chaxingu</name>
    <dbReference type="NCBI Taxonomy" id="84603"/>
    <lineage>
        <taxon>Eukaryota</taxon>
        <taxon>Fungi</taxon>
        <taxon>Dikarya</taxon>
        <taxon>Basidiomycota</taxon>
        <taxon>Agaricomycotina</taxon>
        <taxon>Agaricomycetes</taxon>
        <taxon>Agaricomycetidae</taxon>
        <taxon>Agaricales</taxon>
        <taxon>Agaricineae</taxon>
        <taxon>Strophariaceae</taxon>
        <taxon>Agrocybe</taxon>
    </lineage>
</organism>
<feature type="coiled-coil region" evidence="1">
    <location>
        <begin position="132"/>
        <end position="215"/>
    </location>
</feature>
<dbReference type="OrthoDB" id="2505754at2759"/>
<keyword evidence="1" id="KW-0175">Coiled coil</keyword>
<sequence length="589" mass="62565">MPPLPPVVSISSSSSSIHTASGTGTPTRRVPSERTPTFNEHQENTHRIEFEAPLSSDAEAEQKLQQQQGRFSIDLSLELERQLAMESPPITPGHDTTTHPKAHSRTTSYASVKSAVGGSETLPDPDVLVHIVTQLRQSLADMTKERDELIKMLAHANTQEAYTKDALQLMTEKATEAEEELTAARKKMKEDEEQIAMLRSKVEESRRGLMRLQTENRRQSIAPIDVSRASSFAALVSPPSSKRASFAPLTGSGQGRPGGHRRISSVSDSGFGTFSPPDPSPSPNARAFNIASAEAALSGAPSSSRRYSGFYGRHSPGEYDNVQVSAAAEAVAEMESLRTKLKTVTDALDTVKHDLSEANEAREASETCVKALREFIAENNIGATAVKLPPPPTMTTGDENMPGPPNTSVGSADPRRTASGWGFKLWGSAAPADSPLRSSIGTAPFSASAPSPQVASQPATYASPNGTTTISAAPLSRKFGGLFSSRSSVSSTSSQQQQPQAVKLPHLQTNAAARDSVYSYSDTSSVAEPVSPGADIDGLGTGGYHAPVGGEYKVLEEGIVVRDVTNLSRVDRTGTVKVSDSMDLDSGLR</sequence>